<reference evidence="1" key="1">
    <citation type="submission" date="2014-09" db="EMBL/GenBank/DDBJ databases">
        <authorList>
            <person name="Magalhaes I.L.F."/>
            <person name="Oliveira U."/>
            <person name="Santos F.R."/>
            <person name="Vidigal T.H.D.A."/>
            <person name="Brescovit A.D."/>
            <person name="Santos A.J."/>
        </authorList>
    </citation>
    <scope>NUCLEOTIDE SEQUENCE</scope>
    <source>
        <tissue evidence="1">Shoot tissue taken approximately 20 cm above the soil surface</tissue>
    </source>
</reference>
<reference evidence="1" key="2">
    <citation type="journal article" date="2015" name="Data Brief">
        <title>Shoot transcriptome of the giant reed, Arundo donax.</title>
        <authorList>
            <person name="Barrero R.A."/>
            <person name="Guerrero F.D."/>
            <person name="Moolhuijzen P."/>
            <person name="Goolsby J.A."/>
            <person name="Tidwell J."/>
            <person name="Bellgard S.E."/>
            <person name="Bellgard M.I."/>
        </authorList>
    </citation>
    <scope>NUCLEOTIDE SEQUENCE</scope>
    <source>
        <tissue evidence="1">Shoot tissue taken approximately 20 cm above the soil surface</tissue>
    </source>
</reference>
<dbReference type="AlphaFoldDB" id="A0A0A9GZR4"/>
<sequence length="38" mass="4433">MVIHSQSEASERTKNAEARCSQMLVKYPTIDEVKRIPW</sequence>
<organism evidence="1">
    <name type="scientific">Arundo donax</name>
    <name type="common">Giant reed</name>
    <name type="synonym">Donax arundinaceus</name>
    <dbReference type="NCBI Taxonomy" id="35708"/>
    <lineage>
        <taxon>Eukaryota</taxon>
        <taxon>Viridiplantae</taxon>
        <taxon>Streptophyta</taxon>
        <taxon>Embryophyta</taxon>
        <taxon>Tracheophyta</taxon>
        <taxon>Spermatophyta</taxon>
        <taxon>Magnoliopsida</taxon>
        <taxon>Liliopsida</taxon>
        <taxon>Poales</taxon>
        <taxon>Poaceae</taxon>
        <taxon>PACMAD clade</taxon>
        <taxon>Arundinoideae</taxon>
        <taxon>Arundineae</taxon>
        <taxon>Arundo</taxon>
    </lineage>
</organism>
<evidence type="ECO:0000313" key="1">
    <source>
        <dbReference type="EMBL" id="JAE29034.1"/>
    </source>
</evidence>
<protein>
    <submittedName>
        <fullName evidence="1">Uncharacterized protein</fullName>
    </submittedName>
</protein>
<dbReference type="EMBL" id="GBRH01168862">
    <property type="protein sequence ID" value="JAE29034.1"/>
    <property type="molecule type" value="Transcribed_RNA"/>
</dbReference>
<accession>A0A0A9GZR4</accession>
<name>A0A0A9GZR4_ARUDO</name>
<proteinExistence type="predicted"/>